<proteinExistence type="predicted"/>
<keyword evidence="9" id="KW-1185">Reference proteome</keyword>
<evidence type="ECO:0000313" key="8">
    <source>
        <dbReference type="EMBL" id="RKU46670.1"/>
    </source>
</evidence>
<evidence type="ECO:0000256" key="6">
    <source>
        <dbReference type="SAM" id="SignalP"/>
    </source>
</evidence>
<feature type="transmembrane region" description="Helical" evidence="5">
    <location>
        <begin position="154"/>
        <end position="177"/>
    </location>
</feature>
<dbReference type="Proteomes" id="UP000275385">
    <property type="component" value="Unassembled WGS sequence"/>
</dbReference>
<dbReference type="EMBL" id="QVQW01000013">
    <property type="protein sequence ID" value="RKU46670.1"/>
    <property type="molecule type" value="Genomic_DNA"/>
</dbReference>
<dbReference type="OrthoDB" id="5104027at2759"/>
<name>A0A420YG10_9PEZI</name>
<keyword evidence="6" id="KW-0732">Signal</keyword>
<evidence type="ECO:0000256" key="1">
    <source>
        <dbReference type="ARBA" id="ARBA00022553"/>
    </source>
</evidence>
<accession>A0A420YG10</accession>
<evidence type="ECO:0000256" key="5">
    <source>
        <dbReference type="SAM" id="Phobius"/>
    </source>
</evidence>
<dbReference type="InterPro" id="IPR049328">
    <property type="entry name" value="TM_ErbB1"/>
</dbReference>
<keyword evidence="5" id="KW-1133">Transmembrane helix</keyword>
<feature type="region of interest" description="Disordered" evidence="4">
    <location>
        <begin position="125"/>
        <end position="145"/>
    </location>
</feature>
<keyword evidence="5" id="KW-0812">Transmembrane</keyword>
<feature type="chain" id="PRO_5019378875" description="Epidermal growth factor receptor-like transmembrane-juxtamembrane segment domain-containing protein" evidence="6">
    <location>
        <begin position="21"/>
        <end position="199"/>
    </location>
</feature>
<feature type="domain" description="Epidermal growth factor receptor-like transmembrane-juxtamembrane segment" evidence="7">
    <location>
        <begin position="156"/>
        <end position="185"/>
    </location>
</feature>
<dbReference type="GO" id="GO:0005524">
    <property type="term" value="F:ATP binding"/>
    <property type="evidence" value="ECO:0007669"/>
    <property type="project" value="UniProtKB-KW"/>
</dbReference>
<evidence type="ECO:0000259" key="7">
    <source>
        <dbReference type="Pfam" id="PF21314"/>
    </source>
</evidence>
<protein>
    <recommendedName>
        <fullName evidence="7">Epidermal growth factor receptor-like transmembrane-juxtamembrane segment domain-containing protein</fullName>
    </recommendedName>
</protein>
<dbReference type="AlphaFoldDB" id="A0A420YG10"/>
<organism evidence="8 9">
    <name type="scientific">Coniochaeta pulveracea</name>
    <dbReference type="NCBI Taxonomy" id="177199"/>
    <lineage>
        <taxon>Eukaryota</taxon>
        <taxon>Fungi</taxon>
        <taxon>Dikarya</taxon>
        <taxon>Ascomycota</taxon>
        <taxon>Pezizomycotina</taxon>
        <taxon>Sordariomycetes</taxon>
        <taxon>Sordariomycetidae</taxon>
        <taxon>Coniochaetales</taxon>
        <taxon>Coniochaetaceae</taxon>
        <taxon>Coniochaeta</taxon>
    </lineage>
</organism>
<keyword evidence="3" id="KW-0067">ATP-binding</keyword>
<comment type="caution">
    <text evidence="8">The sequence shown here is derived from an EMBL/GenBank/DDBJ whole genome shotgun (WGS) entry which is preliminary data.</text>
</comment>
<evidence type="ECO:0000256" key="3">
    <source>
        <dbReference type="ARBA" id="ARBA00022840"/>
    </source>
</evidence>
<evidence type="ECO:0000313" key="9">
    <source>
        <dbReference type="Proteomes" id="UP000275385"/>
    </source>
</evidence>
<feature type="signal peptide" evidence="6">
    <location>
        <begin position="1"/>
        <end position="20"/>
    </location>
</feature>
<gene>
    <name evidence="8" type="ORF">DL546_008330</name>
</gene>
<evidence type="ECO:0000256" key="2">
    <source>
        <dbReference type="ARBA" id="ARBA00022741"/>
    </source>
</evidence>
<dbReference type="Pfam" id="PF21314">
    <property type="entry name" value="TM_ErbB1"/>
    <property type="match status" value="1"/>
</dbReference>
<sequence>MKHHLAGIVLLLSFAYHVSADFTNPFTNLTQGQSLYLAWTPRPAPSNPYTITITLLNETTLSNSTDLFALKANISTAVIGNHFIWDDMPAPAPFVPTSRYQLEIRASDGAVVAGSGLFSISEQATQQGVGTAPDGTGDASRGGEAGRVRVPDKAAIAAGVVVSVVGVVTLAFLAWFLRRRRRQKKEELRVAKRLEFVIS</sequence>
<keyword evidence="5" id="KW-0472">Membrane</keyword>
<keyword evidence="2" id="KW-0547">Nucleotide-binding</keyword>
<evidence type="ECO:0000256" key="4">
    <source>
        <dbReference type="SAM" id="MobiDB-lite"/>
    </source>
</evidence>
<reference evidence="8 9" key="1">
    <citation type="submission" date="2018-08" db="EMBL/GenBank/DDBJ databases">
        <title>Draft genome of the lignicolous fungus Coniochaeta pulveracea.</title>
        <authorList>
            <person name="Borstlap C.J."/>
            <person name="De Witt R.N."/>
            <person name="Botha A."/>
            <person name="Volschenk H."/>
        </authorList>
    </citation>
    <scope>NUCLEOTIDE SEQUENCE [LARGE SCALE GENOMIC DNA]</scope>
    <source>
        <strain evidence="8 9">CAB683</strain>
    </source>
</reference>
<keyword evidence="1" id="KW-0597">Phosphoprotein</keyword>